<evidence type="ECO:0000313" key="2">
    <source>
        <dbReference type="Proteomes" id="UP001239111"/>
    </source>
</evidence>
<dbReference type="Proteomes" id="UP001239111">
    <property type="component" value="Chromosome 2"/>
</dbReference>
<accession>A0ACC2P0Q8</accession>
<organism evidence="1 2">
    <name type="scientific">Eretmocerus hayati</name>
    <dbReference type="NCBI Taxonomy" id="131215"/>
    <lineage>
        <taxon>Eukaryota</taxon>
        <taxon>Metazoa</taxon>
        <taxon>Ecdysozoa</taxon>
        <taxon>Arthropoda</taxon>
        <taxon>Hexapoda</taxon>
        <taxon>Insecta</taxon>
        <taxon>Pterygota</taxon>
        <taxon>Neoptera</taxon>
        <taxon>Endopterygota</taxon>
        <taxon>Hymenoptera</taxon>
        <taxon>Apocrita</taxon>
        <taxon>Proctotrupomorpha</taxon>
        <taxon>Chalcidoidea</taxon>
        <taxon>Aphelinidae</taxon>
        <taxon>Aphelininae</taxon>
        <taxon>Eretmocerus</taxon>
    </lineage>
</organism>
<protein>
    <submittedName>
        <fullName evidence="1">Uncharacterized protein</fullName>
    </submittedName>
</protein>
<keyword evidence="2" id="KW-1185">Reference proteome</keyword>
<sequence>MSGDRNNVQKELLKHNNLKVPLKPKRSMKKHPKPTYDPEWDEEEYYDELDCDLQDEDSNALNFILNIGEEHKFREVFHKFSILPFIITYWHPDQVTLWNEYSRTESVLSLIVLNSVVPKITGLNESKNISLFALSAKIGISTILFTQMISDSSDPMDMEYFLTSWLQNGAPPPAQVTVGYSYNLLDATSLAFNSCSFDEYNLRCYKYLSSTLQELPSTRVQLDIITVIKVITQWQSLTELSQSIQDFYACSIMYLSTVQNISLFEEAVITVLTLCQSPYLSNQAEKMEDILWVQLQSDTIKEMMQQYLDFTTVPRSTECFSYYDPIRNQIIMRPDHELHDYIDHLKRKALNLCIFNREVGTTVNDYYSPIILESLMQLLSEFPSWTQIIPTSDKYSTLVSSNVMKHSVIFPRWKKLKTLEDFFEYHIKEVTAMNQVLLEMMAQEEKYEDFLGKNIIASGKIASKSVASDPSSTTVAEVAKPDKTVVAEPSPEIDLESLKVTFMATTHLMSDFDIYVNKFLEFVIAGQETEICQTLLECCIEMERYEQFFGILVEKFCFGSNSVAQSFAEMFEDVYKNLEIFEKNKLKNIMRLYAYLLSSDSISWEIFSQVKVNEEALTEAKEIFLKRLLFNLTELMDDRKLQEKLLSVYNSCEGLFPSTNEKNSRYAQNFYKSIGLKNLADLCRHEGKHEKYASISGTTHLPKKRKKCKSVMNQIRRFSSPAPDTPPLENPTESDSFRFAKYDNDTEFMVQSTQMTRKSSTAESLVEMNSSKPRLDIIDFAIVLEEHEIEIQTLSEDVSGVTGVQTNEQMNNMNTVDVLDGGLRDVKKPESRILPKKRRHAKNVDPELMNSLDDNEYKKLLNSLRAKKSREKKKGII</sequence>
<comment type="caution">
    <text evidence="1">The sequence shown here is derived from an EMBL/GenBank/DDBJ whole genome shotgun (WGS) entry which is preliminary data.</text>
</comment>
<proteinExistence type="predicted"/>
<evidence type="ECO:0000313" key="1">
    <source>
        <dbReference type="EMBL" id="KAJ8676942.1"/>
    </source>
</evidence>
<dbReference type="EMBL" id="CM056742">
    <property type="protein sequence ID" value="KAJ8676942.1"/>
    <property type="molecule type" value="Genomic_DNA"/>
</dbReference>
<reference evidence="1" key="1">
    <citation type="submission" date="2023-04" db="EMBL/GenBank/DDBJ databases">
        <title>A chromosome-level genome assembly of the parasitoid wasp Eretmocerus hayati.</title>
        <authorList>
            <person name="Zhong Y."/>
            <person name="Liu S."/>
            <person name="Liu Y."/>
        </authorList>
    </citation>
    <scope>NUCLEOTIDE SEQUENCE</scope>
    <source>
        <strain evidence="1">ZJU_SS_LIU_2023</strain>
    </source>
</reference>
<gene>
    <name evidence="1" type="ORF">QAD02_012729</name>
</gene>
<name>A0ACC2P0Q8_9HYME</name>